<organism evidence="2 3">
    <name type="scientific">Myxococcus stipitatus (strain DSM 14675 / JCM 12634 / Mx s8)</name>
    <dbReference type="NCBI Taxonomy" id="1278073"/>
    <lineage>
        <taxon>Bacteria</taxon>
        <taxon>Pseudomonadati</taxon>
        <taxon>Myxococcota</taxon>
        <taxon>Myxococcia</taxon>
        <taxon>Myxococcales</taxon>
        <taxon>Cystobacterineae</taxon>
        <taxon>Myxococcaceae</taxon>
        <taxon>Myxococcus</taxon>
    </lineage>
</organism>
<name>L7TY84_MYXSD</name>
<keyword evidence="3" id="KW-1185">Reference proteome</keyword>
<evidence type="ECO:0000313" key="3">
    <source>
        <dbReference type="Proteomes" id="UP000011131"/>
    </source>
</evidence>
<dbReference type="STRING" id="1278073.MYSTI_00107"/>
<sequence>MSHWERLVVTGLLVLGGCSVPSLEELQADRNFTVEINYTASFKTGCIVMRLQDESNPNNVFEAEPSLTDALKKGPPLKLGVVHKNGWGTRWKVTVKAHELTCDGKVVDEAETFVELSSKGRRDGVSVTLVTPDEDGDGYVAKEAGGTDCDDSGPNAAAKSPAKREVCDFEDNNCDSRVDEGFSVTTIYRDADGDGVGAGEALQRCLPTTGYATQGGDCNDGNKDIAPGKLEVCDNVDNNCVNGVDEGFDKNWYKDLDGDGSLGQASLLVQCAQPDGYARQPASERFDCNDNNRDTAPGKPELCDNEDNDCDDVVDDGVLNKGDPCNNMSCTGTYVCNLTTKVAECNAAAPRMFYRDADGDGDGSSSGPPRGVCAGESDPSGYVMSPHMDCDDADPSTKPGAPELCDAIDNNCVGGPDDGLTCNGTLKQVPDFHLRSTNRSWKTVSTGPNGYPVWIAGSGGVLVRRLSAGAKFESFSHGDSTTANTDDGSPKAYASNCGNHDWMASWVDSQGRVVLGGEDGVFALHNGITTLNCQPSVLPNQPGPGNPNYDITGITGVEVGSDTYVYFTDKGGRLSLWLMGTTQVVLVNPAVDTVRLRGIHALNQNVLLTAGGTVGGTGQRVRAYIGPSGAAGTTQTADASSATVFANAVWMGAANKACAVGDKGSVWRWNGNVTWTRDTAPTQGAEPAVDFSSVSMRYDRGNPSSLVNDQCYMVDVSSSGKLRRWTPHGWAKDVPLPSTATVPLRDIAMNPLGSEFWIVGDDSRVFHFPEP</sequence>
<evidence type="ECO:0000313" key="2">
    <source>
        <dbReference type="EMBL" id="AGC41466.1"/>
    </source>
</evidence>
<dbReference type="EMBL" id="CP004025">
    <property type="protein sequence ID" value="AGC41466.1"/>
    <property type="molecule type" value="Genomic_DNA"/>
</dbReference>
<evidence type="ECO:0000256" key="1">
    <source>
        <dbReference type="SAM" id="MobiDB-lite"/>
    </source>
</evidence>
<dbReference type="HOGENOM" id="CLU_027067_0_0_7"/>
<protein>
    <recommendedName>
        <fullName evidence="4">Lipoprotein</fullName>
    </recommendedName>
</protein>
<dbReference type="InterPro" id="IPR021655">
    <property type="entry name" value="Put_metal-bd"/>
</dbReference>
<dbReference type="RefSeq" id="WP_015345729.1">
    <property type="nucleotide sequence ID" value="NC_020126.1"/>
</dbReference>
<dbReference type="AlphaFoldDB" id="L7TY84"/>
<reference evidence="2 3" key="1">
    <citation type="journal article" date="2013" name="Genome Announc.">
        <title>Complete genome sequence of Myxococcus stipitatus strain DSM 14675, a fruiting myxobacterium.</title>
        <authorList>
            <person name="Huntley S."/>
            <person name="Kneip S."/>
            <person name="Treuner-Lange A."/>
            <person name="Sogaard-Andersen L."/>
        </authorList>
    </citation>
    <scope>NUCLEOTIDE SEQUENCE [LARGE SCALE GENOMIC DNA]</scope>
    <source>
        <strain evidence="3">DSM 14675 / JCM 12634 / Mx s8</strain>
    </source>
</reference>
<feature type="region of interest" description="Disordered" evidence="1">
    <location>
        <begin position="356"/>
        <end position="378"/>
    </location>
</feature>
<dbReference type="PROSITE" id="PS51257">
    <property type="entry name" value="PROKAR_LIPOPROTEIN"/>
    <property type="match status" value="1"/>
</dbReference>
<gene>
    <name evidence="2" type="ordered locus">MYSTI_00107</name>
</gene>
<dbReference type="OrthoDB" id="7156875at2"/>
<dbReference type="Proteomes" id="UP000011131">
    <property type="component" value="Chromosome"/>
</dbReference>
<dbReference type="Pfam" id="PF11617">
    <property type="entry name" value="Cu-binding_MopE"/>
    <property type="match status" value="4"/>
</dbReference>
<dbReference type="PATRIC" id="fig|1278073.3.peg.113"/>
<evidence type="ECO:0008006" key="4">
    <source>
        <dbReference type="Google" id="ProtNLM"/>
    </source>
</evidence>
<dbReference type="eggNOG" id="COG4447">
    <property type="taxonomic scope" value="Bacteria"/>
</dbReference>
<accession>L7TY84</accession>
<proteinExistence type="predicted"/>
<dbReference type="KEGG" id="msd:MYSTI_00107"/>